<reference evidence="1" key="1">
    <citation type="journal article" date="2015" name="Nature">
        <title>Complex archaea that bridge the gap between prokaryotes and eukaryotes.</title>
        <authorList>
            <person name="Spang A."/>
            <person name="Saw J.H."/>
            <person name="Jorgensen S.L."/>
            <person name="Zaremba-Niedzwiedzka K."/>
            <person name="Martijn J."/>
            <person name="Lind A.E."/>
            <person name="van Eijk R."/>
            <person name="Schleper C."/>
            <person name="Guy L."/>
            <person name="Ettema T.J."/>
        </authorList>
    </citation>
    <scope>NUCLEOTIDE SEQUENCE</scope>
</reference>
<comment type="caution">
    <text evidence="1">The sequence shown here is derived from an EMBL/GenBank/DDBJ whole genome shotgun (WGS) entry which is preliminary data.</text>
</comment>
<gene>
    <name evidence="1" type="ORF">LCGC14_2198350</name>
</gene>
<dbReference type="EMBL" id="LAZR01028911">
    <property type="protein sequence ID" value="KKL61132.1"/>
    <property type="molecule type" value="Genomic_DNA"/>
</dbReference>
<proteinExistence type="predicted"/>
<evidence type="ECO:0000313" key="1">
    <source>
        <dbReference type="EMBL" id="KKL61132.1"/>
    </source>
</evidence>
<name>A0A0F9GD71_9ZZZZ</name>
<organism evidence="1">
    <name type="scientific">marine sediment metagenome</name>
    <dbReference type="NCBI Taxonomy" id="412755"/>
    <lineage>
        <taxon>unclassified sequences</taxon>
        <taxon>metagenomes</taxon>
        <taxon>ecological metagenomes</taxon>
    </lineage>
</organism>
<sequence>MGINHYENITKEFDLKSLEFKREMIRERLEQCTEGQVDMFNRMYGSIEAVPESKMRHAYFQCVETIEGNK</sequence>
<accession>A0A0F9GD71</accession>
<dbReference type="AlphaFoldDB" id="A0A0F9GD71"/>
<protein>
    <submittedName>
        <fullName evidence="1">Uncharacterized protein</fullName>
    </submittedName>
</protein>